<feature type="compositionally biased region" description="Low complexity" evidence="1">
    <location>
        <begin position="48"/>
        <end position="74"/>
    </location>
</feature>
<feature type="compositionally biased region" description="Low complexity" evidence="1">
    <location>
        <begin position="561"/>
        <end position="572"/>
    </location>
</feature>
<feature type="compositionally biased region" description="Basic and acidic residues" evidence="1">
    <location>
        <begin position="608"/>
        <end position="617"/>
    </location>
</feature>
<feature type="region of interest" description="Disordered" evidence="1">
    <location>
        <begin position="189"/>
        <end position="225"/>
    </location>
</feature>
<name>A0A2A9MEY5_BESBE</name>
<feature type="region of interest" description="Disordered" evidence="1">
    <location>
        <begin position="561"/>
        <end position="617"/>
    </location>
</feature>
<dbReference type="GeneID" id="40312311"/>
<dbReference type="OrthoDB" id="333637at2759"/>
<feature type="compositionally biased region" description="Basic and acidic residues" evidence="1">
    <location>
        <begin position="579"/>
        <end position="599"/>
    </location>
</feature>
<evidence type="ECO:0000313" key="2">
    <source>
        <dbReference type="EMBL" id="PFH34233.1"/>
    </source>
</evidence>
<reference evidence="2 3" key="1">
    <citation type="submission" date="2017-09" db="EMBL/GenBank/DDBJ databases">
        <title>Genome sequencing of Besnoitia besnoiti strain Bb-Ger1.</title>
        <authorList>
            <person name="Schares G."/>
            <person name="Venepally P."/>
            <person name="Lorenzi H.A."/>
        </authorList>
    </citation>
    <scope>NUCLEOTIDE SEQUENCE [LARGE SCALE GENOMIC DNA]</scope>
    <source>
        <strain evidence="2 3">Bb-Ger1</strain>
    </source>
</reference>
<dbReference type="AlphaFoldDB" id="A0A2A9MEY5"/>
<feature type="compositionally biased region" description="Polar residues" evidence="1">
    <location>
        <begin position="189"/>
        <end position="201"/>
    </location>
</feature>
<dbReference type="KEGG" id="bbes:BESB_073850"/>
<comment type="caution">
    <text evidence="2">The sequence shown here is derived from an EMBL/GenBank/DDBJ whole genome shotgun (WGS) entry which is preliminary data.</text>
</comment>
<organism evidence="2 3">
    <name type="scientific">Besnoitia besnoiti</name>
    <name type="common">Apicomplexan protozoan</name>
    <dbReference type="NCBI Taxonomy" id="94643"/>
    <lineage>
        <taxon>Eukaryota</taxon>
        <taxon>Sar</taxon>
        <taxon>Alveolata</taxon>
        <taxon>Apicomplexa</taxon>
        <taxon>Conoidasida</taxon>
        <taxon>Coccidia</taxon>
        <taxon>Eucoccidiorida</taxon>
        <taxon>Eimeriorina</taxon>
        <taxon>Sarcocystidae</taxon>
        <taxon>Besnoitia</taxon>
    </lineage>
</organism>
<sequence length="617" mass="64235">MSHLGLGVPPAGGAGDAPYVDFSPISDEGDPASHSPTFSSAAAPAGESFLSDSSFSAVPSPSPPALGAASTAGPSSVYTPQLKGSASLSFSPPSSLPLLGLPFSCSLAAPPPWQAPAASASSAPFLGASFPLASFPQLAPPAASTAPGPPAAAAFAPEAPPSVASDAAPLLGGSTASCLAALREQFGKQSRQAAGSPSTPQAERLAEACSRAAGDEEPFPEKSMRHQLRRLDNRQAAIEMLANFLQPYVASEAERLVAIFAEEAQRPSALPITRLSIFYLFHHLLHQPLASPSPPGSSFPPEVSGGEHEAALVAKLPPRRSKRLGDLGYYVFLIPLVQMLPQFPPQLVEKVLRCCCISAERGFYTPEALRHLLSFIPLASVSVASNLAEIHPLLPSFLHPSKLAKKPSLASAPLLHERGGAHGFCFSCRSLLQLPALRCLLKTPSVTKGIAYARSKLAELPFAAAPAADVPTLLLPPASSSTSFALSPPPAVLSTNLFAGLPAGQLTECSAALDRATRLTGQEFILLQSSLLDLAAILQCLHEDFVRLSGSITATTAALAEPAAASLPSPSARRARRPSSRERDRDAREKGKEEKRKTGGEPVVAGAEIKKPRSERQ</sequence>
<gene>
    <name evidence="2" type="ORF">BESB_073850</name>
</gene>
<keyword evidence="3" id="KW-1185">Reference proteome</keyword>
<proteinExistence type="predicted"/>
<protein>
    <submittedName>
        <fullName evidence="2">Uncharacterized protein</fullName>
    </submittedName>
</protein>
<dbReference type="Proteomes" id="UP000224006">
    <property type="component" value="Unassembled WGS sequence"/>
</dbReference>
<accession>A0A2A9MEY5</accession>
<feature type="region of interest" description="Disordered" evidence="1">
    <location>
        <begin position="1"/>
        <end position="74"/>
    </location>
</feature>
<dbReference type="InterPro" id="IPR008942">
    <property type="entry name" value="ENTH_VHS"/>
</dbReference>
<dbReference type="Gene3D" id="1.25.40.90">
    <property type="match status" value="1"/>
</dbReference>
<evidence type="ECO:0000313" key="3">
    <source>
        <dbReference type="Proteomes" id="UP000224006"/>
    </source>
</evidence>
<evidence type="ECO:0000256" key="1">
    <source>
        <dbReference type="SAM" id="MobiDB-lite"/>
    </source>
</evidence>
<dbReference type="VEuPathDB" id="ToxoDB:BESB_073850"/>
<dbReference type="RefSeq" id="XP_029218242.1">
    <property type="nucleotide sequence ID" value="XM_029365758.1"/>
</dbReference>
<dbReference type="EMBL" id="NWUJ01000007">
    <property type="protein sequence ID" value="PFH34233.1"/>
    <property type="molecule type" value="Genomic_DNA"/>
</dbReference>